<keyword evidence="2" id="KW-1185">Reference proteome</keyword>
<evidence type="ECO:0008006" key="3">
    <source>
        <dbReference type="Google" id="ProtNLM"/>
    </source>
</evidence>
<dbReference type="RefSeq" id="WP_073413139.1">
    <property type="nucleotide sequence ID" value="NZ_FQWC01000001.1"/>
</dbReference>
<accession>A0A1M5FRR2</accession>
<dbReference type="PROSITE" id="PS51257">
    <property type="entry name" value="PROKAR_LIPOPROTEIN"/>
    <property type="match status" value="1"/>
</dbReference>
<organism evidence="1 2">
    <name type="scientific">Flavobacterium defluvii</name>
    <dbReference type="NCBI Taxonomy" id="370979"/>
    <lineage>
        <taxon>Bacteria</taxon>
        <taxon>Pseudomonadati</taxon>
        <taxon>Bacteroidota</taxon>
        <taxon>Flavobacteriia</taxon>
        <taxon>Flavobacteriales</taxon>
        <taxon>Flavobacteriaceae</taxon>
        <taxon>Flavobacterium</taxon>
    </lineage>
</organism>
<name>A0A1M5FRR2_9FLAO</name>
<proteinExistence type="predicted"/>
<dbReference type="AlphaFoldDB" id="A0A1M5FRR2"/>
<dbReference type="Proteomes" id="UP000184071">
    <property type="component" value="Unassembled WGS sequence"/>
</dbReference>
<reference evidence="2" key="1">
    <citation type="submission" date="2016-11" db="EMBL/GenBank/DDBJ databases">
        <authorList>
            <person name="Varghese N."/>
            <person name="Submissions S."/>
        </authorList>
    </citation>
    <scope>NUCLEOTIDE SEQUENCE [LARGE SCALE GENOMIC DNA]</scope>
    <source>
        <strain evidence="2">DSM 17963</strain>
    </source>
</reference>
<evidence type="ECO:0000313" key="2">
    <source>
        <dbReference type="Proteomes" id="UP000184071"/>
    </source>
</evidence>
<sequence length="296" mass="35331">MKKIFFIFLFTTLYSCLEGTSTFTSPKVTFSSKYIIIENRSNYNLYNVEIKFANKYNLAYASQQKKSKIKFKYNDIIPSSAYRELIKNKYEMNYQDYEGNNYQVIRKKIIYQDIEKIDNISFLDKLNTVLSSSSGITILLALLAAFVALQQVKSNVISSSRIKWIEEFKNDVSEYTTAVRQLIHNYGLHIKYRDENEDPKIKNYDEYIKYHYKASIHESNLRMNLNLDEQKYKEIKTTLNKITECIDNVNPKLDIDKHYKETALLLNQLRHQSQMALKTEWKKSQKMFYFNWFYNK</sequence>
<gene>
    <name evidence="1" type="ORF">SAMN05443663_101568</name>
</gene>
<protein>
    <recommendedName>
        <fullName evidence="3">Lipoprotein</fullName>
    </recommendedName>
</protein>
<dbReference type="OrthoDB" id="1420050at2"/>
<dbReference type="EMBL" id="FQWC01000001">
    <property type="protein sequence ID" value="SHF93851.1"/>
    <property type="molecule type" value="Genomic_DNA"/>
</dbReference>
<evidence type="ECO:0000313" key="1">
    <source>
        <dbReference type="EMBL" id="SHF93851.1"/>
    </source>
</evidence>